<evidence type="ECO:0000256" key="1">
    <source>
        <dbReference type="ARBA" id="ARBA00004127"/>
    </source>
</evidence>
<feature type="domain" description="DUF202" evidence="6">
    <location>
        <begin position="10"/>
        <end position="71"/>
    </location>
</feature>
<dbReference type="EMBL" id="JAGSHT010000015">
    <property type="protein sequence ID" value="MBZ2197656.1"/>
    <property type="molecule type" value="Genomic_DNA"/>
</dbReference>
<reference evidence="7 8" key="1">
    <citation type="submission" date="2021-04" db="EMBL/GenBank/DDBJ databases">
        <title>Ruania sp. nov., isolated from sandy soil of mangrove forest.</title>
        <authorList>
            <person name="Ge X."/>
            <person name="Huang R."/>
            <person name="Liu W."/>
        </authorList>
    </citation>
    <scope>NUCLEOTIDE SEQUENCE [LARGE SCALE GENOMIC DNA]</scope>
    <source>
        <strain evidence="7 8">N2-46</strain>
    </source>
</reference>
<name>A0ABS7SBB4_9MICO</name>
<evidence type="ECO:0000259" key="6">
    <source>
        <dbReference type="Pfam" id="PF02656"/>
    </source>
</evidence>
<sequence>MRAVEGLAGDPGAQPQRTMLAWNRTMLAAVLGAMLVALTAERQQRPVIAAIAGLAALALLFLVLRDLRRWRHDGHGPWISLLHVGIAVVVLAGLGATLAIAGLVY</sequence>
<keyword evidence="4 5" id="KW-0472">Membrane</keyword>
<feature type="transmembrane region" description="Helical" evidence="5">
    <location>
        <begin position="21"/>
        <end position="40"/>
    </location>
</feature>
<dbReference type="Proteomes" id="UP000826651">
    <property type="component" value="Unassembled WGS sequence"/>
</dbReference>
<evidence type="ECO:0000256" key="4">
    <source>
        <dbReference type="ARBA" id="ARBA00023136"/>
    </source>
</evidence>
<feature type="transmembrane region" description="Helical" evidence="5">
    <location>
        <begin position="46"/>
        <end position="64"/>
    </location>
</feature>
<evidence type="ECO:0000256" key="3">
    <source>
        <dbReference type="ARBA" id="ARBA00022989"/>
    </source>
</evidence>
<protein>
    <submittedName>
        <fullName evidence="7">DUF202 domain-containing protein</fullName>
    </submittedName>
</protein>
<evidence type="ECO:0000313" key="8">
    <source>
        <dbReference type="Proteomes" id="UP000826651"/>
    </source>
</evidence>
<evidence type="ECO:0000256" key="5">
    <source>
        <dbReference type="SAM" id="Phobius"/>
    </source>
</evidence>
<keyword evidence="3 5" id="KW-1133">Transmembrane helix</keyword>
<evidence type="ECO:0000313" key="7">
    <source>
        <dbReference type="EMBL" id="MBZ2197656.1"/>
    </source>
</evidence>
<gene>
    <name evidence="7" type="ORF">KCQ71_15955</name>
</gene>
<evidence type="ECO:0000256" key="2">
    <source>
        <dbReference type="ARBA" id="ARBA00022692"/>
    </source>
</evidence>
<keyword evidence="8" id="KW-1185">Reference proteome</keyword>
<accession>A0ABS7SBB4</accession>
<dbReference type="Pfam" id="PF02656">
    <property type="entry name" value="DUF202"/>
    <property type="match status" value="1"/>
</dbReference>
<feature type="transmembrane region" description="Helical" evidence="5">
    <location>
        <begin position="76"/>
        <end position="104"/>
    </location>
</feature>
<organism evidence="7 8">
    <name type="scientific">Occultella gossypii</name>
    <dbReference type="NCBI Taxonomy" id="2800820"/>
    <lineage>
        <taxon>Bacteria</taxon>
        <taxon>Bacillati</taxon>
        <taxon>Actinomycetota</taxon>
        <taxon>Actinomycetes</taxon>
        <taxon>Micrococcales</taxon>
        <taxon>Ruaniaceae</taxon>
        <taxon>Occultella</taxon>
    </lineage>
</organism>
<dbReference type="RefSeq" id="WP_223407668.1">
    <property type="nucleotide sequence ID" value="NZ_JAGSHT010000015.1"/>
</dbReference>
<dbReference type="InterPro" id="IPR003807">
    <property type="entry name" value="DUF202"/>
</dbReference>
<proteinExistence type="predicted"/>
<keyword evidence="2 5" id="KW-0812">Transmembrane</keyword>
<comment type="caution">
    <text evidence="7">The sequence shown here is derived from an EMBL/GenBank/DDBJ whole genome shotgun (WGS) entry which is preliminary data.</text>
</comment>
<comment type="subcellular location">
    <subcellularLocation>
        <location evidence="1">Endomembrane system</location>
        <topology evidence="1">Multi-pass membrane protein</topology>
    </subcellularLocation>
</comment>